<dbReference type="InterPro" id="IPR001509">
    <property type="entry name" value="Epimerase_deHydtase"/>
</dbReference>
<proteinExistence type="inferred from homology"/>
<keyword evidence="1" id="KW-0560">Oxidoreductase</keyword>
<evidence type="ECO:0000256" key="2">
    <source>
        <dbReference type="ARBA" id="ARBA00023445"/>
    </source>
</evidence>
<dbReference type="Gene3D" id="3.40.50.720">
    <property type="entry name" value="NAD(P)-binding Rossmann-like Domain"/>
    <property type="match status" value="1"/>
</dbReference>
<dbReference type="InterPro" id="IPR036291">
    <property type="entry name" value="NAD(P)-bd_dom_sf"/>
</dbReference>
<gene>
    <name evidence="4" type="ORF">PAXINDRAFT_102273</name>
</gene>
<dbReference type="PANTHER" id="PTHR10366:SF564">
    <property type="entry name" value="STEROL-4-ALPHA-CARBOXYLATE 3-DEHYDROGENASE, DECARBOXYLATING"/>
    <property type="match status" value="1"/>
</dbReference>
<feature type="domain" description="NAD-dependent epimerase/dehydratase" evidence="3">
    <location>
        <begin position="10"/>
        <end position="283"/>
    </location>
</feature>
<sequence length="363" mass="39777">MPAVQPPCKVLVSGATGYIATWVVHNLLERGYSVRGTARSVAKGEHLKKRFAPYGDKFEVVVVEDISQDGAFDEAVKGVDAIEHTASPCHMNAVHPDELIKPAVNGTVGMLKSVLKDDRPPRSTKVKRVVVTSSGVAVHREEPTQLTFTEADWNTQCLEVLKKFEDEGRKNEVPNLMKYRASKTLAERSAWEFVNDPENKLRIKWDLAVLNPPLVFGPAIHEITTPSSLNTSAAMFYNYVADGTKANAAGNDFLANTGTCWIDVRDLAEAHALALEKEAAGGERIIVSGGLWKWQDFIDAANDLNPPPKLSTTLPVGIRGAGKIAKHLSIYNTAKADRILGLKYRSIAETTKDTLGDYESRGW</sequence>
<dbReference type="EMBL" id="KN819474">
    <property type="protein sequence ID" value="KIJ09338.1"/>
    <property type="molecule type" value="Genomic_DNA"/>
</dbReference>
<evidence type="ECO:0000313" key="5">
    <source>
        <dbReference type="Proteomes" id="UP000053647"/>
    </source>
</evidence>
<dbReference type="InterPro" id="IPR050425">
    <property type="entry name" value="NAD(P)_dehydrat-like"/>
</dbReference>
<dbReference type="Proteomes" id="UP000053647">
    <property type="component" value="Unassembled WGS sequence"/>
</dbReference>
<dbReference type="Pfam" id="PF01370">
    <property type="entry name" value="Epimerase"/>
    <property type="match status" value="1"/>
</dbReference>
<reference evidence="4 5" key="1">
    <citation type="submission" date="2014-06" db="EMBL/GenBank/DDBJ databases">
        <authorList>
            <consortium name="DOE Joint Genome Institute"/>
            <person name="Kuo A."/>
            <person name="Kohler A."/>
            <person name="Nagy L.G."/>
            <person name="Floudas D."/>
            <person name="Copeland A."/>
            <person name="Barry K.W."/>
            <person name="Cichocki N."/>
            <person name="Veneault-Fourrey C."/>
            <person name="LaButti K."/>
            <person name="Lindquist E.A."/>
            <person name="Lipzen A."/>
            <person name="Lundell T."/>
            <person name="Morin E."/>
            <person name="Murat C."/>
            <person name="Sun H."/>
            <person name="Tunlid A."/>
            <person name="Henrissat B."/>
            <person name="Grigoriev I.V."/>
            <person name="Hibbett D.S."/>
            <person name="Martin F."/>
            <person name="Nordberg H.P."/>
            <person name="Cantor M.N."/>
            <person name="Hua S.X."/>
        </authorList>
    </citation>
    <scope>NUCLEOTIDE SEQUENCE [LARGE SCALE GENOMIC DNA]</scope>
    <source>
        <strain evidence="4 5">ATCC 200175</strain>
    </source>
</reference>
<protein>
    <recommendedName>
        <fullName evidence="3">NAD-dependent epimerase/dehydratase domain-containing protein</fullName>
    </recommendedName>
</protein>
<evidence type="ECO:0000259" key="3">
    <source>
        <dbReference type="Pfam" id="PF01370"/>
    </source>
</evidence>
<organism evidence="4 5">
    <name type="scientific">Paxillus involutus ATCC 200175</name>
    <dbReference type="NCBI Taxonomy" id="664439"/>
    <lineage>
        <taxon>Eukaryota</taxon>
        <taxon>Fungi</taxon>
        <taxon>Dikarya</taxon>
        <taxon>Basidiomycota</taxon>
        <taxon>Agaricomycotina</taxon>
        <taxon>Agaricomycetes</taxon>
        <taxon>Agaricomycetidae</taxon>
        <taxon>Boletales</taxon>
        <taxon>Paxilineae</taxon>
        <taxon>Paxillaceae</taxon>
        <taxon>Paxillus</taxon>
    </lineage>
</organism>
<keyword evidence="5" id="KW-1185">Reference proteome</keyword>
<dbReference type="SUPFAM" id="SSF51735">
    <property type="entry name" value="NAD(P)-binding Rossmann-fold domains"/>
    <property type="match status" value="1"/>
</dbReference>
<evidence type="ECO:0000256" key="1">
    <source>
        <dbReference type="ARBA" id="ARBA00023002"/>
    </source>
</evidence>
<name>A0A0C9TEF8_PAXIN</name>
<dbReference type="GO" id="GO:0016616">
    <property type="term" value="F:oxidoreductase activity, acting on the CH-OH group of donors, NAD or NADP as acceptor"/>
    <property type="evidence" value="ECO:0007669"/>
    <property type="project" value="TreeGrafter"/>
</dbReference>
<evidence type="ECO:0000313" key="4">
    <source>
        <dbReference type="EMBL" id="KIJ09338.1"/>
    </source>
</evidence>
<comment type="similarity">
    <text evidence="2">Belongs to the NAD(P)-dependent epimerase/dehydratase family. Dihydroflavonol-4-reductase subfamily.</text>
</comment>
<dbReference type="OrthoDB" id="2735536at2759"/>
<accession>A0A0C9TEF8</accession>
<dbReference type="AlphaFoldDB" id="A0A0C9TEF8"/>
<dbReference type="PANTHER" id="PTHR10366">
    <property type="entry name" value="NAD DEPENDENT EPIMERASE/DEHYDRATASE"/>
    <property type="match status" value="1"/>
</dbReference>
<reference evidence="5" key="2">
    <citation type="submission" date="2015-01" db="EMBL/GenBank/DDBJ databases">
        <title>Evolutionary Origins and Diversification of the Mycorrhizal Mutualists.</title>
        <authorList>
            <consortium name="DOE Joint Genome Institute"/>
            <consortium name="Mycorrhizal Genomics Consortium"/>
            <person name="Kohler A."/>
            <person name="Kuo A."/>
            <person name="Nagy L.G."/>
            <person name="Floudas D."/>
            <person name="Copeland A."/>
            <person name="Barry K.W."/>
            <person name="Cichocki N."/>
            <person name="Veneault-Fourrey C."/>
            <person name="LaButti K."/>
            <person name="Lindquist E.A."/>
            <person name="Lipzen A."/>
            <person name="Lundell T."/>
            <person name="Morin E."/>
            <person name="Murat C."/>
            <person name="Riley R."/>
            <person name="Ohm R."/>
            <person name="Sun H."/>
            <person name="Tunlid A."/>
            <person name="Henrissat B."/>
            <person name="Grigoriev I.V."/>
            <person name="Hibbett D.S."/>
            <person name="Martin F."/>
        </authorList>
    </citation>
    <scope>NUCLEOTIDE SEQUENCE [LARGE SCALE GENOMIC DNA]</scope>
    <source>
        <strain evidence="5">ATCC 200175</strain>
    </source>
</reference>
<dbReference type="HOGENOM" id="CLU_007383_9_2_1"/>